<dbReference type="Proteomes" id="UP000294462">
    <property type="component" value="Chromosome"/>
</dbReference>
<evidence type="ECO:0000256" key="3">
    <source>
        <dbReference type="ARBA" id="ARBA00045625"/>
    </source>
</evidence>
<proteinExistence type="inferred from homology"/>
<dbReference type="RefSeq" id="WP_072666025.1">
    <property type="nucleotide sequence ID" value="NZ_LR217725.1"/>
</dbReference>
<dbReference type="InterPro" id="IPR036873">
    <property type="entry name" value="Rhodanese-like_dom_sf"/>
</dbReference>
<dbReference type="SUPFAM" id="SSF52821">
    <property type="entry name" value="Rhodanese/Cell cycle control phosphatase"/>
    <property type="match status" value="1"/>
</dbReference>
<keyword evidence="1 4" id="KW-0819">tRNA processing</keyword>
<dbReference type="PANTHER" id="PTHR43846">
    <property type="entry name" value="UPF0176 PROTEIN YCEA"/>
    <property type="match status" value="1"/>
</dbReference>
<dbReference type="OrthoDB" id="9778326at2"/>
<evidence type="ECO:0000256" key="2">
    <source>
        <dbReference type="ARBA" id="ARBA00023002"/>
    </source>
</evidence>
<dbReference type="GO" id="GO:0006400">
    <property type="term" value="P:tRNA modification"/>
    <property type="evidence" value="ECO:0007669"/>
    <property type="project" value="UniProtKB-UniRule"/>
</dbReference>
<comment type="function">
    <text evidence="3">Catalyzes oxygen-dependent 5-hydroxyuridine (ho5U) modification at position 34 in tRNAs, the first step in 5-carboxymethoxyuridine (cmo5U) biosynthesis. May be part of an alternate pathway, which is able to bypass cmo5U biogenesis in a subset of tRNAs under aerobic conditions.</text>
</comment>
<dbReference type="CDD" id="cd01518">
    <property type="entry name" value="RHOD_YceA"/>
    <property type="match status" value="1"/>
</dbReference>
<dbReference type="InterPro" id="IPR022111">
    <property type="entry name" value="Rhodanese_C"/>
</dbReference>
<keyword evidence="7" id="KW-1185">Reference proteome</keyword>
<keyword evidence="2 4" id="KW-0560">Oxidoreductase</keyword>
<reference evidence="6 7" key="1">
    <citation type="submission" date="2019-02" db="EMBL/GenBank/DDBJ databases">
        <authorList>
            <person name="Manzano-Marin A."/>
            <person name="Manzano-Marin A."/>
        </authorList>
    </citation>
    <scope>NUCLEOTIDE SEQUENCE [LARGE SCALE GENOMIC DNA]</scope>
    <source>
        <strain evidence="6 7">ErCipseudotaxifoliae</strain>
    </source>
</reference>
<dbReference type="EC" id="1.14.-.-" evidence="4"/>
<gene>
    <name evidence="6" type="primary">yceA</name>
    <name evidence="4" type="synonym">trhO</name>
    <name evidence="6" type="ORF">ERCIPSTX3056_102</name>
</gene>
<feature type="domain" description="Rhodanese" evidence="5">
    <location>
        <begin position="146"/>
        <end position="240"/>
    </location>
</feature>
<dbReference type="Gene3D" id="3.30.70.100">
    <property type="match status" value="1"/>
</dbReference>
<dbReference type="InterPro" id="IPR020936">
    <property type="entry name" value="TrhO"/>
</dbReference>
<dbReference type="SMART" id="SM00450">
    <property type="entry name" value="RHOD"/>
    <property type="match status" value="1"/>
</dbReference>
<accession>A0A451DJ14</accession>
<dbReference type="Pfam" id="PF12368">
    <property type="entry name" value="Rhodanese_C"/>
    <property type="match status" value="1"/>
</dbReference>
<dbReference type="Gene3D" id="3.40.250.10">
    <property type="entry name" value="Rhodanese-like domain"/>
    <property type="match status" value="1"/>
</dbReference>
<dbReference type="PROSITE" id="PS50206">
    <property type="entry name" value="RHODANESE_3"/>
    <property type="match status" value="1"/>
</dbReference>
<protein>
    <recommendedName>
        <fullName evidence="4">tRNA uridine(34) hydroxylase</fullName>
        <ecNumber evidence="4">1.14.-.-</ecNumber>
    </recommendedName>
    <alternativeName>
        <fullName evidence="4">tRNA hydroxylation protein O</fullName>
    </alternativeName>
</protein>
<evidence type="ECO:0000313" key="6">
    <source>
        <dbReference type="EMBL" id="VFP86664.1"/>
    </source>
</evidence>
<dbReference type="Pfam" id="PF00581">
    <property type="entry name" value="Rhodanese"/>
    <property type="match status" value="1"/>
</dbReference>
<comment type="similarity">
    <text evidence="4">Belongs to the TrhO family.</text>
</comment>
<dbReference type="KEGG" id="ehd:ERCIPSTX3056_102"/>
<dbReference type="EMBL" id="LR217725">
    <property type="protein sequence ID" value="VFP86664.1"/>
    <property type="molecule type" value="Genomic_DNA"/>
</dbReference>
<evidence type="ECO:0000313" key="7">
    <source>
        <dbReference type="Proteomes" id="UP000294462"/>
    </source>
</evidence>
<dbReference type="Pfam" id="PF17773">
    <property type="entry name" value="UPF0176_N"/>
    <property type="match status" value="1"/>
</dbReference>
<comment type="catalytic activity">
    <reaction evidence="4">
        <text>uridine(34) in tRNA + AH2 + O2 = 5-hydroxyuridine(34) in tRNA + A + H2O</text>
        <dbReference type="Rhea" id="RHEA:64224"/>
        <dbReference type="Rhea" id="RHEA-COMP:11727"/>
        <dbReference type="Rhea" id="RHEA-COMP:13381"/>
        <dbReference type="ChEBI" id="CHEBI:13193"/>
        <dbReference type="ChEBI" id="CHEBI:15377"/>
        <dbReference type="ChEBI" id="CHEBI:15379"/>
        <dbReference type="ChEBI" id="CHEBI:17499"/>
        <dbReference type="ChEBI" id="CHEBI:65315"/>
        <dbReference type="ChEBI" id="CHEBI:136877"/>
    </reaction>
</comment>
<evidence type="ECO:0000256" key="4">
    <source>
        <dbReference type="HAMAP-Rule" id="MF_00469"/>
    </source>
</evidence>
<evidence type="ECO:0000259" key="5">
    <source>
        <dbReference type="PROSITE" id="PS50206"/>
    </source>
</evidence>
<evidence type="ECO:0000256" key="1">
    <source>
        <dbReference type="ARBA" id="ARBA00022694"/>
    </source>
</evidence>
<organism evidence="6 7">
    <name type="scientific">Candidatus Erwinia haradaeae</name>
    <dbReference type="NCBI Taxonomy" id="1922217"/>
    <lineage>
        <taxon>Bacteria</taxon>
        <taxon>Pseudomonadati</taxon>
        <taxon>Pseudomonadota</taxon>
        <taxon>Gammaproteobacteria</taxon>
        <taxon>Enterobacterales</taxon>
        <taxon>Erwiniaceae</taxon>
        <taxon>Erwinia</taxon>
    </lineage>
</organism>
<dbReference type="PANTHER" id="PTHR43846:SF1">
    <property type="entry name" value="TRNA URIDINE(34) HYDROXYLASE"/>
    <property type="match status" value="1"/>
</dbReference>
<dbReference type="HAMAP" id="MF_00469">
    <property type="entry name" value="TrhO"/>
    <property type="match status" value="1"/>
</dbReference>
<dbReference type="InterPro" id="IPR001763">
    <property type="entry name" value="Rhodanese-like_dom"/>
</dbReference>
<dbReference type="InterPro" id="IPR040503">
    <property type="entry name" value="TRHO_N"/>
</dbReference>
<name>A0A451DJ14_9GAMM</name>
<sequence length="315" mass="36470">MSLLYNITPNQELKRRLLSEAQSRITVSFYKYFTITDPYAFRDALYVALANLKVFGRIYVAREGINAQVSVPYSLYSKMEKMLYSFDPHMSSMHMNIALDDNGRSFWVLRLKVRQRIVADGITDPSFNADDVGVYINAKTVNFLYDDCKTVFVDVRNYYEYHVGHFHKALAIPGNTFREQLAIVVNMLKQYKNHQIVLYCTGGIRCEKASAWMRHHGYKNVYQIEGGIINYVRQARTQGLQVHFIGKNFVFDERMSECISNDTLAHCAQCGKIYDHYHNCLNNECHTLFIQCPTCSDQFNHCCSVLCMQRVLVSS</sequence>
<dbReference type="GO" id="GO:0016705">
    <property type="term" value="F:oxidoreductase activity, acting on paired donors, with incorporation or reduction of molecular oxygen"/>
    <property type="evidence" value="ECO:0007669"/>
    <property type="project" value="UniProtKB-UniRule"/>
</dbReference>
<dbReference type="NCBIfam" id="NF001133">
    <property type="entry name" value="PRK00142.1-1"/>
    <property type="match status" value="1"/>
</dbReference>
<dbReference type="AlphaFoldDB" id="A0A451DJ14"/>